<keyword evidence="2" id="KW-1005">Bacterial flagellum biogenesis</keyword>
<keyword evidence="5" id="KW-1185">Reference proteome</keyword>
<proteinExistence type="inferred from homology"/>
<dbReference type="RefSeq" id="WP_239153376.1">
    <property type="nucleotide sequence ID" value="NZ_BOPF01000022.1"/>
</dbReference>
<feature type="compositionally biased region" description="Polar residues" evidence="3">
    <location>
        <begin position="1"/>
        <end position="15"/>
    </location>
</feature>
<accession>A0A8J3YN87</accession>
<dbReference type="Pfam" id="PF03963">
    <property type="entry name" value="FlgD"/>
    <property type="match status" value="1"/>
</dbReference>
<feature type="region of interest" description="Disordered" evidence="3">
    <location>
        <begin position="1"/>
        <end position="60"/>
    </location>
</feature>
<dbReference type="Proteomes" id="UP000619260">
    <property type="component" value="Unassembled WGS sequence"/>
</dbReference>
<dbReference type="GO" id="GO:0044781">
    <property type="term" value="P:bacterial-type flagellum organization"/>
    <property type="evidence" value="ECO:0007669"/>
    <property type="project" value="UniProtKB-KW"/>
</dbReference>
<dbReference type="AlphaFoldDB" id="A0A8J3YN87"/>
<protein>
    <recommendedName>
        <fullName evidence="6">Flagellar hook capping protein</fullName>
    </recommendedName>
</protein>
<evidence type="ECO:0000313" key="4">
    <source>
        <dbReference type="EMBL" id="GIJ48664.1"/>
    </source>
</evidence>
<evidence type="ECO:0000313" key="5">
    <source>
        <dbReference type="Proteomes" id="UP000619260"/>
    </source>
</evidence>
<organism evidence="4 5">
    <name type="scientific">Virgisporangium aliadipatigenens</name>
    <dbReference type="NCBI Taxonomy" id="741659"/>
    <lineage>
        <taxon>Bacteria</taxon>
        <taxon>Bacillati</taxon>
        <taxon>Actinomycetota</taxon>
        <taxon>Actinomycetes</taxon>
        <taxon>Micromonosporales</taxon>
        <taxon>Micromonosporaceae</taxon>
        <taxon>Virgisporangium</taxon>
    </lineage>
</organism>
<evidence type="ECO:0000256" key="2">
    <source>
        <dbReference type="ARBA" id="ARBA00022795"/>
    </source>
</evidence>
<feature type="compositionally biased region" description="Polar residues" evidence="3">
    <location>
        <begin position="44"/>
        <end position="56"/>
    </location>
</feature>
<dbReference type="EMBL" id="BOPF01000022">
    <property type="protein sequence ID" value="GIJ48664.1"/>
    <property type="molecule type" value="Genomic_DNA"/>
</dbReference>
<evidence type="ECO:0000256" key="3">
    <source>
        <dbReference type="SAM" id="MobiDB-lite"/>
    </source>
</evidence>
<name>A0A8J3YN87_9ACTN</name>
<evidence type="ECO:0008006" key="6">
    <source>
        <dbReference type="Google" id="ProtNLM"/>
    </source>
</evidence>
<comment type="similarity">
    <text evidence="1">Belongs to the FlgD family.</text>
</comment>
<reference evidence="4" key="1">
    <citation type="submission" date="2021-01" db="EMBL/GenBank/DDBJ databases">
        <title>Whole genome shotgun sequence of Virgisporangium aliadipatigenens NBRC 105644.</title>
        <authorList>
            <person name="Komaki H."/>
            <person name="Tamura T."/>
        </authorList>
    </citation>
    <scope>NUCLEOTIDE SEQUENCE</scope>
    <source>
        <strain evidence="4">NBRC 105644</strain>
    </source>
</reference>
<comment type="caution">
    <text evidence="4">The sequence shown here is derived from an EMBL/GenBank/DDBJ whole genome shotgun (WGS) entry which is preliminary data.</text>
</comment>
<dbReference type="InterPro" id="IPR005648">
    <property type="entry name" value="FlgD"/>
</dbReference>
<sequence>MTTPISGSTAPSTDGSRFDRMATADPTSAPGAVRSDAPVAGNLGVTSDTTKSSQPRSKTEMDKDLFLKLLVAQLKYQDPTKPADSTQFLAQTAQFTMVEKVEESNKAQQQLLTAQLMTTAAGLVGRTVSFVDGNGGQGSGVVTAATISGSSPTVRVGNTDVPLSSVTEVRAATP</sequence>
<gene>
    <name evidence="4" type="ORF">Val02_55500</name>
</gene>
<evidence type="ECO:0000256" key="1">
    <source>
        <dbReference type="ARBA" id="ARBA00010577"/>
    </source>
</evidence>